<accession>A0ACA9N9D4</accession>
<organism evidence="1 2">
    <name type="scientific">Acaulospora colombiana</name>
    <dbReference type="NCBI Taxonomy" id="27376"/>
    <lineage>
        <taxon>Eukaryota</taxon>
        <taxon>Fungi</taxon>
        <taxon>Fungi incertae sedis</taxon>
        <taxon>Mucoromycota</taxon>
        <taxon>Glomeromycotina</taxon>
        <taxon>Glomeromycetes</taxon>
        <taxon>Diversisporales</taxon>
        <taxon>Acaulosporaceae</taxon>
        <taxon>Acaulospora</taxon>
    </lineage>
</organism>
<proteinExistence type="predicted"/>
<comment type="caution">
    <text evidence="1">The sequence shown here is derived from an EMBL/GenBank/DDBJ whole genome shotgun (WGS) entry which is preliminary data.</text>
</comment>
<feature type="non-terminal residue" evidence="1">
    <location>
        <position position="50"/>
    </location>
</feature>
<evidence type="ECO:0000313" key="1">
    <source>
        <dbReference type="EMBL" id="CAG8641374.1"/>
    </source>
</evidence>
<dbReference type="Proteomes" id="UP000789525">
    <property type="component" value="Unassembled WGS sequence"/>
</dbReference>
<evidence type="ECO:0000313" key="2">
    <source>
        <dbReference type="Proteomes" id="UP000789525"/>
    </source>
</evidence>
<gene>
    <name evidence="1" type="ORF">ACOLOM_LOCUS7955</name>
</gene>
<keyword evidence="2" id="KW-1185">Reference proteome</keyword>
<protein>
    <submittedName>
        <fullName evidence="1">9535_t:CDS:1</fullName>
    </submittedName>
</protein>
<dbReference type="EMBL" id="CAJVPT010019454">
    <property type="protein sequence ID" value="CAG8641374.1"/>
    <property type="molecule type" value="Genomic_DNA"/>
</dbReference>
<reference evidence="1" key="1">
    <citation type="submission" date="2021-06" db="EMBL/GenBank/DDBJ databases">
        <authorList>
            <person name="Kallberg Y."/>
            <person name="Tangrot J."/>
            <person name="Rosling A."/>
        </authorList>
    </citation>
    <scope>NUCLEOTIDE SEQUENCE</scope>
    <source>
        <strain evidence="1">CL356</strain>
    </source>
</reference>
<name>A0ACA9N9D4_9GLOM</name>
<sequence>MSTSSISPTNDASRLLRKELINFSNGQLSLANKAVTQTSVGLSNVEKNIE</sequence>